<dbReference type="EMBL" id="BAUU01000011">
    <property type="protein sequence ID" value="GAE30471.1"/>
    <property type="molecule type" value="Genomic_DNA"/>
</dbReference>
<protein>
    <submittedName>
        <fullName evidence="2">Uncharacterized protein</fullName>
    </submittedName>
</protein>
<keyword evidence="1" id="KW-0812">Transmembrane</keyword>
<evidence type="ECO:0000313" key="3">
    <source>
        <dbReference type="Proteomes" id="UP000018895"/>
    </source>
</evidence>
<organism evidence="2 3">
    <name type="scientific">Halalkalibacter hemicellulosilyticusJCM 9152</name>
    <dbReference type="NCBI Taxonomy" id="1236971"/>
    <lineage>
        <taxon>Bacteria</taxon>
        <taxon>Bacillati</taxon>
        <taxon>Bacillota</taxon>
        <taxon>Bacilli</taxon>
        <taxon>Bacillales</taxon>
        <taxon>Bacillaceae</taxon>
        <taxon>Halalkalibacter</taxon>
    </lineage>
</organism>
<name>W4QEK3_9BACI</name>
<gene>
    <name evidence="2" type="ORF">JCM9152_1879</name>
</gene>
<keyword evidence="3" id="KW-1185">Reference proteome</keyword>
<sequence length="148" mass="17230">MNRVMKGLFGLLVISVLINIYVVVNMNQLTNEVEHLIDRHFHTERNMENQLSSIDRQLLDLNEQNQWVTNMSFRPEVEESSSEEIVLQSEWTFREIGEDAHVTMMYRKENSSNWNEAEATLEAGTIYSSELRLNPNDSYVYQIVSEGG</sequence>
<evidence type="ECO:0000313" key="2">
    <source>
        <dbReference type="EMBL" id="GAE30471.1"/>
    </source>
</evidence>
<keyword evidence="1" id="KW-0472">Membrane</keyword>
<dbReference type="Proteomes" id="UP000018895">
    <property type="component" value="Unassembled WGS sequence"/>
</dbReference>
<comment type="caution">
    <text evidence="2">The sequence shown here is derived from an EMBL/GenBank/DDBJ whole genome shotgun (WGS) entry which is preliminary data.</text>
</comment>
<dbReference type="RefSeq" id="WP_035343134.1">
    <property type="nucleotide sequence ID" value="NZ_BAUU01000011.1"/>
</dbReference>
<keyword evidence="1" id="KW-1133">Transmembrane helix</keyword>
<evidence type="ECO:0000256" key="1">
    <source>
        <dbReference type="SAM" id="Phobius"/>
    </source>
</evidence>
<dbReference type="AlphaFoldDB" id="W4QEK3"/>
<accession>W4QEK3</accession>
<dbReference type="OrthoDB" id="2853557at2"/>
<proteinExistence type="predicted"/>
<feature type="transmembrane region" description="Helical" evidence="1">
    <location>
        <begin position="7"/>
        <end position="24"/>
    </location>
</feature>
<reference evidence="2" key="1">
    <citation type="journal article" date="2014" name="Genome Announc.">
        <title>Draft Genome Sequences of Three Alkaliphilic Bacillus Strains, Bacillus wakoensis JCM 9140T, Bacillus akibai JCM 9157T, and Bacillus hemicellulosilyticus JCM 9152T.</title>
        <authorList>
            <person name="Yuki M."/>
            <person name="Oshima K."/>
            <person name="Suda W."/>
            <person name="Oshida Y."/>
            <person name="Kitamura K."/>
            <person name="Iida T."/>
            <person name="Hattori M."/>
            <person name="Ohkuma M."/>
        </authorList>
    </citation>
    <scope>NUCLEOTIDE SEQUENCE [LARGE SCALE GENOMIC DNA]</scope>
    <source>
        <strain evidence="2">JCM 9152</strain>
    </source>
</reference>